<proteinExistence type="predicted"/>
<organism evidence="1 2">
    <name type="scientific">Vibrio maritimus</name>
    <dbReference type="NCBI Taxonomy" id="990268"/>
    <lineage>
        <taxon>Bacteria</taxon>
        <taxon>Pseudomonadati</taxon>
        <taxon>Pseudomonadota</taxon>
        <taxon>Gammaproteobacteria</taxon>
        <taxon>Vibrionales</taxon>
        <taxon>Vibrionaceae</taxon>
        <taxon>Vibrio</taxon>
    </lineage>
</organism>
<reference evidence="1 2" key="1">
    <citation type="submission" date="2014-09" db="EMBL/GenBank/DDBJ databases">
        <title>Vibrio maritimus JCM 19235. (C45) whole genome shotgun sequence.</title>
        <authorList>
            <person name="Sawabe T."/>
            <person name="Meirelles P."/>
            <person name="Nakanishi M."/>
            <person name="Sayaka M."/>
            <person name="Hattori M."/>
            <person name="Ohkuma M."/>
        </authorList>
    </citation>
    <scope>NUCLEOTIDE SEQUENCE [LARGE SCALE GENOMIC DNA]</scope>
    <source>
        <strain evidence="2">JCM19235</strain>
    </source>
</reference>
<evidence type="ECO:0000313" key="2">
    <source>
        <dbReference type="Proteomes" id="UP000029228"/>
    </source>
</evidence>
<accession>A0A090SNU4</accession>
<evidence type="ECO:0000313" key="1">
    <source>
        <dbReference type="EMBL" id="GAL21047.1"/>
    </source>
</evidence>
<dbReference type="Proteomes" id="UP000029228">
    <property type="component" value="Unassembled WGS sequence"/>
</dbReference>
<dbReference type="AlphaFoldDB" id="A0A090SNU4"/>
<gene>
    <name evidence="1" type="ORF">JCM19235_322</name>
</gene>
<keyword evidence="2" id="KW-1185">Reference proteome</keyword>
<name>A0A090SNU4_9VIBR</name>
<protein>
    <submittedName>
        <fullName evidence="1">Uncharacterized protein</fullName>
    </submittedName>
</protein>
<dbReference type="STRING" id="990268.JCM19235_322"/>
<sequence>MAITEGSISFSGELKDLQSNETVALTSGHFNIDLAPFEARFLLLSQ</sequence>
<comment type="caution">
    <text evidence="1">The sequence shown here is derived from an EMBL/GenBank/DDBJ whole genome shotgun (WGS) entry which is preliminary data.</text>
</comment>
<dbReference type="EMBL" id="BBMR01000007">
    <property type="protein sequence ID" value="GAL21047.1"/>
    <property type="molecule type" value="Genomic_DNA"/>
</dbReference>